<evidence type="ECO:0000313" key="3">
    <source>
        <dbReference type="Proteomes" id="UP001500192"/>
    </source>
</evidence>
<evidence type="ECO:0000256" key="1">
    <source>
        <dbReference type="SAM" id="Coils"/>
    </source>
</evidence>
<feature type="coiled-coil region" evidence="1">
    <location>
        <begin position="13"/>
        <end position="47"/>
    </location>
</feature>
<dbReference type="EMBL" id="BAABIB010000137">
    <property type="protein sequence ID" value="GAA4664100.1"/>
    <property type="molecule type" value="Genomic_DNA"/>
</dbReference>
<keyword evidence="3" id="KW-1185">Reference proteome</keyword>
<organism evidence="2 3">
    <name type="scientific">Amycolatopsis dongchuanensis</name>
    <dbReference type="NCBI Taxonomy" id="1070866"/>
    <lineage>
        <taxon>Bacteria</taxon>
        <taxon>Bacillati</taxon>
        <taxon>Actinomycetota</taxon>
        <taxon>Actinomycetes</taxon>
        <taxon>Pseudonocardiales</taxon>
        <taxon>Pseudonocardiaceae</taxon>
        <taxon>Amycolatopsis</taxon>
    </lineage>
</organism>
<reference evidence="3" key="1">
    <citation type="journal article" date="2019" name="Int. J. Syst. Evol. Microbiol.">
        <title>The Global Catalogue of Microorganisms (GCM) 10K type strain sequencing project: providing services to taxonomists for standard genome sequencing and annotation.</title>
        <authorList>
            <consortium name="The Broad Institute Genomics Platform"/>
            <consortium name="The Broad Institute Genome Sequencing Center for Infectious Disease"/>
            <person name="Wu L."/>
            <person name="Ma J."/>
        </authorList>
    </citation>
    <scope>NUCLEOTIDE SEQUENCE [LARGE SCALE GENOMIC DNA]</scope>
    <source>
        <strain evidence="3">JCM 18054</strain>
    </source>
</reference>
<dbReference type="Proteomes" id="UP001500192">
    <property type="component" value="Unassembled WGS sequence"/>
</dbReference>
<dbReference type="RefSeq" id="WP_346056077.1">
    <property type="nucleotide sequence ID" value="NZ_BAABIB010000137.1"/>
</dbReference>
<proteinExistence type="predicted"/>
<comment type="caution">
    <text evidence="2">The sequence shown here is derived from an EMBL/GenBank/DDBJ whole genome shotgun (WGS) entry which is preliminary data.</text>
</comment>
<sequence length="55" mass="5901">MSNPIAADDAATIEDLRALLADALACIEELEGRVKALRILIAALESREQRPGVAR</sequence>
<gene>
    <name evidence="2" type="ORF">GCM10023214_66180</name>
</gene>
<accession>A0ABP8VKL4</accession>
<keyword evidence="1" id="KW-0175">Coiled coil</keyword>
<protein>
    <submittedName>
        <fullName evidence="2">Uncharacterized protein</fullName>
    </submittedName>
</protein>
<evidence type="ECO:0000313" key="2">
    <source>
        <dbReference type="EMBL" id="GAA4664100.1"/>
    </source>
</evidence>
<name>A0ABP8VKL4_9PSEU</name>